<dbReference type="InterPro" id="IPR041664">
    <property type="entry name" value="AAA_16"/>
</dbReference>
<keyword evidence="2" id="KW-0067">ATP-binding</keyword>
<dbReference type="InterPro" id="IPR029787">
    <property type="entry name" value="Nucleotide_cyclase"/>
</dbReference>
<dbReference type="SMART" id="SM00044">
    <property type="entry name" value="CYCc"/>
    <property type="match status" value="1"/>
</dbReference>
<feature type="domain" description="Guanylate cyclase" evidence="4">
    <location>
        <begin position="72"/>
        <end position="196"/>
    </location>
</feature>
<evidence type="ECO:0000259" key="4">
    <source>
        <dbReference type="PROSITE" id="PS50125"/>
    </source>
</evidence>
<keyword evidence="1" id="KW-0547">Nucleotide-binding</keyword>
<dbReference type="Pfam" id="PF12773">
    <property type="entry name" value="DZR"/>
    <property type="match status" value="1"/>
</dbReference>
<dbReference type="Proteomes" id="UP000215884">
    <property type="component" value="Chromosome"/>
</dbReference>
<dbReference type="GO" id="GO:0035556">
    <property type="term" value="P:intracellular signal transduction"/>
    <property type="evidence" value="ECO:0007669"/>
    <property type="project" value="InterPro"/>
</dbReference>
<keyword evidence="3" id="KW-0802">TPR repeat</keyword>
<dbReference type="SUPFAM" id="SSF48452">
    <property type="entry name" value="TPR-like"/>
    <property type="match status" value="1"/>
</dbReference>
<accession>A0A2U8PZR0</accession>
<dbReference type="CDD" id="cd07302">
    <property type="entry name" value="CHD"/>
    <property type="match status" value="1"/>
</dbReference>
<dbReference type="GO" id="GO:0009190">
    <property type="term" value="P:cyclic nucleotide biosynthetic process"/>
    <property type="evidence" value="ECO:0007669"/>
    <property type="project" value="InterPro"/>
</dbReference>
<evidence type="ECO:0000313" key="6">
    <source>
        <dbReference type="Proteomes" id="UP000215884"/>
    </source>
</evidence>
<dbReference type="InterPro" id="IPR019734">
    <property type="entry name" value="TPR_rpt"/>
</dbReference>
<dbReference type="PROSITE" id="PS50005">
    <property type="entry name" value="TPR"/>
    <property type="match status" value="1"/>
</dbReference>
<dbReference type="AlphaFoldDB" id="A0A2U8PZR0"/>
<protein>
    <submittedName>
        <fullName evidence="5">Adenylate/guanylate cyclase domain-containing protein</fullName>
    </submittedName>
</protein>
<dbReference type="GO" id="GO:0005524">
    <property type="term" value="F:ATP binding"/>
    <property type="evidence" value="ECO:0007669"/>
    <property type="project" value="UniProtKB-KW"/>
</dbReference>
<dbReference type="Gene3D" id="3.30.70.1230">
    <property type="entry name" value="Nucleotide cyclase"/>
    <property type="match status" value="1"/>
</dbReference>
<reference evidence="5 6" key="2">
    <citation type="journal article" date="2019" name="Int. J. Syst. Evol. Microbiol.">
        <title>Description and complete genome sequence of Bradyrhizobium amphicarpaeae sp. nov., harbouring photosystem and nitrogen-fixation genes.</title>
        <authorList>
            <person name="Bromfield E.S.P."/>
            <person name="Cloutier S."/>
            <person name="Nguyen H.D.T."/>
        </authorList>
    </citation>
    <scope>NUCLEOTIDE SEQUENCE [LARGE SCALE GENOMIC DNA]</scope>
    <source>
        <strain evidence="5 6">39S1MB</strain>
    </source>
</reference>
<dbReference type="PANTHER" id="PTHR16305:SF28">
    <property type="entry name" value="GUANYLATE CYCLASE DOMAIN-CONTAINING PROTEIN"/>
    <property type="match status" value="1"/>
</dbReference>
<dbReference type="EMBL" id="CP029426">
    <property type="protein sequence ID" value="AWM03254.1"/>
    <property type="molecule type" value="Genomic_DNA"/>
</dbReference>
<dbReference type="PROSITE" id="PS50125">
    <property type="entry name" value="GUANYLATE_CYCLASE_2"/>
    <property type="match status" value="1"/>
</dbReference>
<keyword evidence="6" id="KW-1185">Reference proteome</keyword>
<organism evidence="5 6">
    <name type="scientific">Bradyrhizobium amphicarpaeae</name>
    <dbReference type="NCBI Taxonomy" id="1404768"/>
    <lineage>
        <taxon>Bacteria</taxon>
        <taxon>Pseudomonadati</taxon>
        <taxon>Pseudomonadota</taxon>
        <taxon>Alphaproteobacteria</taxon>
        <taxon>Hyphomicrobiales</taxon>
        <taxon>Nitrobacteraceae</taxon>
        <taxon>Bradyrhizobium</taxon>
    </lineage>
</organism>
<dbReference type="PANTHER" id="PTHR16305">
    <property type="entry name" value="TESTICULAR SOLUBLE ADENYLYL CYCLASE"/>
    <property type="match status" value="1"/>
</dbReference>
<gene>
    <name evidence="5" type="ORF">CIT40_26575</name>
</gene>
<dbReference type="InterPro" id="IPR011990">
    <property type="entry name" value="TPR-like_helical_dom_sf"/>
</dbReference>
<dbReference type="RefSeq" id="WP_094893462.1">
    <property type="nucleotide sequence ID" value="NZ_CP029426.2"/>
</dbReference>
<dbReference type="SMART" id="SM00028">
    <property type="entry name" value="TPR"/>
    <property type="match status" value="3"/>
</dbReference>
<dbReference type="GO" id="GO:0004016">
    <property type="term" value="F:adenylate cyclase activity"/>
    <property type="evidence" value="ECO:0007669"/>
    <property type="project" value="TreeGrafter"/>
</dbReference>
<feature type="repeat" description="TPR" evidence="3">
    <location>
        <begin position="843"/>
        <end position="876"/>
    </location>
</feature>
<dbReference type="OrthoDB" id="9785312at2"/>
<proteinExistence type="predicted"/>
<reference evidence="5 6" key="1">
    <citation type="journal article" date="2017" name="Syst. Appl. Microbiol.">
        <title>Soybeans inoculated with root zone soils of Canadian native legumes harbour diverse and novel Bradyrhizobium spp. that possess agricultural potential.</title>
        <authorList>
            <person name="Bromfield E.S.P."/>
            <person name="Cloutier S."/>
            <person name="Tambong J.T."/>
            <person name="Tran Thi T.V."/>
        </authorList>
    </citation>
    <scope>NUCLEOTIDE SEQUENCE [LARGE SCALE GENOMIC DNA]</scope>
    <source>
        <strain evidence="5 6">39S1MB</strain>
    </source>
</reference>
<dbReference type="GO" id="GO:0005737">
    <property type="term" value="C:cytoplasm"/>
    <property type="evidence" value="ECO:0007669"/>
    <property type="project" value="TreeGrafter"/>
</dbReference>
<evidence type="ECO:0000256" key="3">
    <source>
        <dbReference type="PROSITE-ProRule" id="PRU00339"/>
    </source>
</evidence>
<dbReference type="SUPFAM" id="SSF52540">
    <property type="entry name" value="P-loop containing nucleoside triphosphate hydrolases"/>
    <property type="match status" value="1"/>
</dbReference>
<dbReference type="KEGG" id="brq:CIT40_26575"/>
<dbReference type="InterPro" id="IPR025874">
    <property type="entry name" value="DZR"/>
</dbReference>
<dbReference type="Pfam" id="PF13191">
    <property type="entry name" value="AAA_16"/>
    <property type="match status" value="1"/>
</dbReference>
<evidence type="ECO:0000256" key="2">
    <source>
        <dbReference type="ARBA" id="ARBA00022840"/>
    </source>
</evidence>
<dbReference type="Pfam" id="PF00211">
    <property type="entry name" value="Guanylate_cyc"/>
    <property type="match status" value="1"/>
</dbReference>
<evidence type="ECO:0000256" key="1">
    <source>
        <dbReference type="ARBA" id="ARBA00022741"/>
    </source>
</evidence>
<evidence type="ECO:0000313" key="5">
    <source>
        <dbReference type="EMBL" id="AWM03254.1"/>
    </source>
</evidence>
<sequence length="1060" mass="115125">MLCERCGGDNPATNRFCHGCGAALPMACHACNHLSPPGSGFCGACGAALNAASRLVAAPAPRPVRGELKQVTVLFADLVSSTEIVAGLTAEDAMQRLKPALDAMCDAVERFEGTVVRTLGDGILAFFGAPRAQEGHALLACEAALAIRDTFRLRDDVMSVRVGLHSGEIVADAPLVDTVTEHGAYGLTIHLASRLPAKAEPNEICLTDETYRLARSFCEVGPLGRHRLRGVPEPIELYLLKNLKPAVASQQFRGVALATFRGREREMTLLQRTLAAVETGGSCVTGIVGPPGTGKSRICYEFAEWCRARLIPVFEARAQPYGAATPLQPVLEFLRSTYFNVSPDDEPDLAVKQIATRLAELGSTFEADLWLVCDFLGIRHGQGPPSWLSPRARNVRLLDIVRHMVRQRGASASVIIIEDLHWLDQASEEFVATLVDAVISTKTALIVNFRPAYFAPWMRGPLYQQIELAELSPTDTDDLVDELLGPRDELLDVRRRVAERSGGNPFFAEELIRSLVEHLVIVGEQGGYRRGISGAADVLPPTVQAVIGARIDRLAPGDRDLLHTAAIIGKEFQLAVLQSVASLPAAELEATLARLCSGEMLQVRSGKDGQDYSFRHPLIQEIAYSTQLRARRGLLHARVARAIEQYYPERLDEFAALLAHHFEQAGELDAAAEFAARAARWIGSTNPAEAIRHWHKVRALKAGQERSPAGDALRIAASSQIAWLGWREGMTSEDAKPFIQEALEWAHDIDDSMIPLLLFVEGRIAGASGGQADAYVDAVKEALALTETRQLTSRAATLNASLSQAYGWAGLLREALAASDAALAGAPGITDFEHQFLGYNVEHWILSLRGRILVRLGRFDEARLCFDRILAIDPTLIDPTVQFIANLGYVDLAWCLDDSGMASSHAWRVTELAARQSSPYLRAYSLACIGTAQGIAQNYPAAIPSLTEGVEFVRSARVAMEIEPEMLASIADYQLCSGARAAAVDKAREAIRVAQERHARLPECRATITLAAALAAGNEPEHLGEVARLVEQAERLIDLTGAAIYGRLLEQMRRRLSVGA</sequence>
<dbReference type="InterPro" id="IPR027417">
    <property type="entry name" value="P-loop_NTPase"/>
</dbReference>
<dbReference type="Gene3D" id="1.25.40.10">
    <property type="entry name" value="Tetratricopeptide repeat domain"/>
    <property type="match status" value="1"/>
</dbReference>
<dbReference type="SUPFAM" id="SSF55073">
    <property type="entry name" value="Nucleotide cyclase"/>
    <property type="match status" value="1"/>
</dbReference>
<name>A0A2U8PZR0_9BRAD</name>
<dbReference type="Gene3D" id="3.40.50.300">
    <property type="entry name" value="P-loop containing nucleotide triphosphate hydrolases"/>
    <property type="match status" value="1"/>
</dbReference>
<dbReference type="InterPro" id="IPR001054">
    <property type="entry name" value="A/G_cyclase"/>
</dbReference>